<sequence>MFFNVPARDRSPGAGNQEQRAKYNGIIKTFNSVLADHVAKFQSDHPDANVISIDAFTLFNEYLDQAKELGFKDISSFCPNSTASDFNTNYEKYGCLAPYE</sequence>
<accession>A0A077WZW4</accession>
<name>A0A077WZW4_9FUNG</name>
<organism evidence="1">
    <name type="scientific">Lichtheimia ramosa</name>
    <dbReference type="NCBI Taxonomy" id="688394"/>
    <lineage>
        <taxon>Eukaryota</taxon>
        <taxon>Fungi</taxon>
        <taxon>Fungi incertae sedis</taxon>
        <taxon>Mucoromycota</taxon>
        <taxon>Mucoromycotina</taxon>
        <taxon>Mucoromycetes</taxon>
        <taxon>Mucorales</taxon>
        <taxon>Lichtheimiaceae</taxon>
        <taxon>Lichtheimia</taxon>
    </lineage>
</organism>
<evidence type="ECO:0000313" key="1">
    <source>
        <dbReference type="EMBL" id="CDS12774.1"/>
    </source>
</evidence>
<dbReference type="Gene3D" id="3.40.50.1110">
    <property type="entry name" value="SGNH hydrolase"/>
    <property type="match status" value="1"/>
</dbReference>
<reference evidence="1" key="1">
    <citation type="journal article" date="2014" name="Genome Announc.">
        <title>De novo whole-genome sequence and genome annotation of Lichtheimia ramosa.</title>
        <authorList>
            <person name="Linde J."/>
            <person name="Schwartze V."/>
            <person name="Binder U."/>
            <person name="Lass-Florl C."/>
            <person name="Voigt K."/>
            <person name="Horn F."/>
        </authorList>
    </citation>
    <scope>NUCLEOTIDE SEQUENCE</scope>
    <source>
        <strain evidence="1">JMRC FSU:6197</strain>
    </source>
</reference>
<protein>
    <submittedName>
        <fullName evidence="1">Uncharacterized protein</fullName>
    </submittedName>
</protein>
<dbReference type="OrthoDB" id="1600564at2759"/>
<gene>
    <name evidence="1" type="ORF">LRAMOSA04958</name>
</gene>
<dbReference type="AlphaFoldDB" id="A0A077WZW4"/>
<dbReference type="InterPro" id="IPR036514">
    <property type="entry name" value="SGNH_hydro_sf"/>
</dbReference>
<dbReference type="EMBL" id="LK023368">
    <property type="protein sequence ID" value="CDS12774.1"/>
    <property type="molecule type" value="Genomic_DNA"/>
</dbReference>
<proteinExistence type="predicted"/>